<dbReference type="PROSITE" id="PS50995">
    <property type="entry name" value="HTH_MARR_2"/>
    <property type="match status" value="1"/>
</dbReference>
<dbReference type="InterPro" id="IPR036390">
    <property type="entry name" value="WH_DNA-bd_sf"/>
</dbReference>
<reference evidence="3 4" key="1">
    <citation type="submission" date="2019-11" db="EMBL/GenBank/DDBJ databases">
        <authorList>
            <person name="Holert J."/>
        </authorList>
    </citation>
    <scope>NUCLEOTIDE SEQUENCE [LARGE SCALE GENOMIC DNA]</scope>
    <source>
        <strain evidence="3">BC8_1</strain>
    </source>
</reference>
<gene>
    <name evidence="3" type="ORF">AELLOGFF_02256</name>
</gene>
<evidence type="ECO:0000313" key="3">
    <source>
        <dbReference type="EMBL" id="CAA0137488.1"/>
    </source>
</evidence>
<name>A0A5S9RAD4_MYCVN</name>
<keyword evidence="4" id="KW-1185">Reference proteome</keyword>
<dbReference type="InterPro" id="IPR000835">
    <property type="entry name" value="HTH_MarR-typ"/>
</dbReference>
<feature type="region of interest" description="Disordered" evidence="1">
    <location>
        <begin position="186"/>
        <end position="228"/>
    </location>
</feature>
<proteinExistence type="predicted"/>
<dbReference type="AlphaFoldDB" id="A0A5S9RAD4"/>
<evidence type="ECO:0000256" key="1">
    <source>
        <dbReference type="SAM" id="MobiDB-lite"/>
    </source>
</evidence>
<dbReference type="EMBL" id="CACSIP010000075">
    <property type="protein sequence ID" value="CAA0137488.1"/>
    <property type="molecule type" value="Genomic_DNA"/>
</dbReference>
<sequence>MTIKPSAAALDLNIQVRYCEPMAIDEAPPGQWLTAEQLREWASLMALVTLLPARLDAQLSRDAGLNLFEYHVLVELSEAPERKQAMSELALHARGSLSRLSHAVSRLEASGWLQRLSRRGAGRRTEVQLTDAGVAKLEQSAPGHVGEARRLVIETLTDAELTGLGHAARRIVAAIDPAVRAILDPNGHDADGFVPQPENGNPGGGNGPSGTRVDHGDLTGVPGVEDSS</sequence>
<accession>A0A5S9RAD4</accession>
<protein>
    <recommendedName>
        <fullName evidence="2">HTH marR-type domain-containing protein</fullName>
    </recommendedName>
</protein>
<dbReference type="InterPro" id="IPR036388">
    <property type="entry name" value="WH-like_DNA-bd_sf"/>
</dbReference>
<feature type="domain" description="HTH marR-type" evidence="2">
    <location>
        <begin position="41"/>
        <end position="173"/>
    </location>
</feature>
<evidence type="ECO:0000313" key="4">
    <source>
        <dbReference type="Proteomes" id="UP000430146"/>
    </source>
</evidence>
<organism evidence="3 4">
    <name type="scientific">Mycolicibacterium vanbaalenii</name>
    <name type="common">Mycobacterium vanbaalenii</name>
    <dbReference type="NCBI Taxonomy" id="110539"/>
    <lineage>
        <taxon>Bacteria</taxon>
        <taxon>Bacillati</taxon>
        <taxon>Actinomycetota</taxon>
        <taxon>Actinomycetes</taxon>
        <taxon>Mycobacteriales</taxon>
        <taxon>Mycobacteriaceae</taxon>
        <taxon>Mycolicibacterium</taxon>
    </lineage>
</organism>
<dbReference type="Gene3D" id="1.10.10.10">
    <property type="entry name" value="Winged helix-like DNA-binding domain superfamily/Winged helix DNA-binding domain"/>
    <property type="match status" value="1"/>
</dbReference>
<dbReference type="SUPFAM" id="SSF46785">
    <property type="entry name" value="Winged helix' DNA-binding domain"/>
    <property type="match status" value="1"/>
</dbReference>
<dbReference type="Proteomes" id="UP000430146">
    <property type="component" value="Unassembled WGS sequence"/>
</dbReference>
<evidence type="ECO:0000259" key="2">
    <source>
        <dbReference type="PROSITE" id="PS50995"/>
    </source>
</evidence>
<dbReference type="SMART" id="SM00347">
    <property type="entry name" value="HTH_MARR"/>
    <property type="match status" value="1"/>
</dbReference>
<dbReference type="GO" id="GO:0003700">
    <property type="term" value="F:DNA-binding transcription factor activity"/>
    <property type="evidence" value="ECO:0007669"/>
    <property type="project" value="InterPro"/>
</dbReference>